<name>A0ABD0U7N5_DENTH</name>
<dbReference type="AlphaFoldDB" id="A0ABD0U7N5"/>
<evidence type="ECO:0000313" key="3">
    <source>
        <dbReference type="Proteomes" id="UP001552299"/>
    </source>
</evidence>
<reference evidence="2 3" key="1">
    <citation type="journal article" date="2024" name="Plant Biotechnol. J.">
        <title>Dendrobium thyrsiflorum genome and its molecular insights into genes involved in important horticultural traits.</title>
        <authorList>
            <person name="Chen B."/>
            <person name="Wang J.Y."/>
            <person name="Zheng P.J."/>
            <person name="Li K.L."/>
            <person name="Liang Y.M."/>
            <person name="Chen X.F."/>
            <person name="Zhang C."/>
            <person name="Zhao X."/>
            <person name="He X."/>
            <person name="Zhang G.Q."/>
            <person name="Liu Z.J."/>
            <person name="Xu Q."/>
        </authorList>
    </citation>
    <scope>NUCLEOTIDE SEQUENCE [LARGE SCALE GENOMIC DNA]</scope>
    <source>
        <strain evidence="2">GZMU011</strain>
    </source>
</reference>
<accession>A0ABD0U7N5</accession>
<sequence length="240" mass="26973">MSGHDATFILIYGGELQMDANFVPSYYGGRNHPLVLKALKYDACKFSVNLVCRVSVGNNFIVSHVEDDEVCKVVLCQATTEFLIMYVEIEEISFTGDNSEPSKSIRNESSILEQRLDVITGPSMLEPVEEPYKHDIENQQMTDPPLPTTQSIPSDNFGYETMSSGSSEPFSDDDIDDHSPVVMIEMQLAMKISIGNEDAMVAENIYINTCRTAEEWDQEVEFDDVYEQVTGTMNFSFQPN</sequence>
<dbReference type="EMBL" id="JANQDX010000017">
    <property type="protein sequence ID" value="KAL0908763.1"/>
    <property type="molecule type" value="Genomic_DNA"/>
</dbReference>
<feature type="region of interest" description="Disordered" evidence="1">
    <location>
        <begin position="158"/>
        <end position="177"/>
    </location>
</feature>
<protein>
    <submittedName>
        <fullName evidence="2">Uncharacterized protein</fullName>
    </submittedName>
</protein>
<gene>
    <name evidence="2" type="ORF">M5K25_023272</name>
</gene>
<evidence type="ECO:0000313" key="2">
    <source>
        <dbReference type="EMBL" id="KAL0908763.1"/>
    </source>
</evidence>
<organism evidence="2 3">
    <name type="scientific">Dendrobium thyrsiflorum</name>
    <name type="common">Pinecone-like raceme dendrobium</name>
    <name type="synonym">Orchid</name>
    <dbReference type="NCBI Taxonomy" id="117978"/>
    <lineage>
        <taxon>Eukaryota</taxon>
        <taxon>Viridiplantae</taxon>
        <taxon>Streptophyta</taxon>
        <taxon>Embryophyta</taxon>
        <taxon>Tracheophyta</taxon>
        <taxon>Spermatophyta</taxon>
        <taxon>Magnoliopsida</taxon>
        <taxon>Liliopsida</taxon>
        <taxon>Asparagales</taxon>
        <taxon>Orchidaceae</taxon>
        <taxon>Epidendroideae</taxon>
        <taxon>Malaxideae</taxon>
        <taxon>Dendrobiinae</taxon>
        <taxon>Dendrobium</taxon>
    </lineage>
</organism>
<evidence type="ECO:0000256" key="1">
    <source>
        <dbReference type="SAM" id="MobiDB-lite"/>
    </source>
</evidence>
<comment type="caution">
    <text evidence="2">The sequence shown here is derived from an EMBL/GenBank/DDBJ whole genome shotgun (WGS) entry which is preliminary data.</text>
</comment>
<dbReference type="Proteomes" id="UP001552299">
    <property type="component" value="Unassembled WGS sequence"/>
</dbReference>
<proteinExistence type="predicted"/>
<keyword evidence="3" id="KW-1185">Reference proteome</keyword>